<sequence>MNSALKGMPLAAVIVLVMSGCARDGFYHDRNLDYDEAEESAPLELPDGRNTQRYRDAMPVPEVGDARPAENGVVEAPLPQALSPGRSRERGYVERRAIGDERWLVVGAEPATVWPELERFVRSRGLTVTASDSRRGILETEQARLSVRPALRSGDSEIRCEQGGTTQAACLTALERHFEALSLSSSASSLAVQRPDAQDRARFEQRGDNWQVVLPFEADRVWAELSHQLELAFAVEDRRELLERDPASRSFLVRYLTLSERQRGLLQSLATLNLGESTQQVRLVLEARGPEQTVLKAEPAGEEALSADDERELLERVAGLLR</sequence>
<evidence type="ECO:0000313" key="1">
    <source>
        <dbReference type="EMBL" id="VVZ96023.1"/>
    </source>
</evidence>
<keyword evidence="2" id="KW-1185">Reference proteome</keyword>
<gene>
    <name evidence="1" type="primary">bamC</name>
    <name evidence="1" type="ORF">HALO32_02113</name>
</gene>
<name>A0A5K1I7B7_9GAMM</name>
<dbReference type="AlphaFoldDB" id="A0A5K1I7B7"/>
<reference evidence="1 2" key="1">
    <citation type="submission" date="2019-09" db="EMBL/GenBank/DDBJ databases">
        <authorList>
            <person name="Criscuolo A."/>
        </authorList>
    </citation>
    <scope>NUCLEOTIDE SEQUENCE [LARGE SCALE GENOMIC DNA]</scope>
    <source>
        <strain evidence="2">3(2)</strain>
    </source>
</reference>
<organism evidence="1 2">
    <name type="scientific">Halomonas lysinitropha</name>
    <dbReference type="NCBI Taxonomy" id="2607506"/>
    <lineage>
        <taxon>Bacteria</taxon>
        <taxon>Pseudomonadati</taxon>
        <taxon>Pseudomonadota</taxon>
        <taxon>Gammaproteobacteria</taxon>
        <taxon>Oceanospirillales</taxon>
        <taxon>Halomonadaceae</taxon>
        <taxon>Halomonas</taxon>
    </lineage>
</organism>
<protein>
    <submittedName>
        <fullName evidence="1">Outer membrane protein assembly factor BamC</fullName>
    </submittedName>
</protein>
<dbReference type="RefSeq" id="WP_225809934.1">
    <property type="nucleotide sequence ID" value="NZ_CABVOU010000036.1"/>
</dbReference>
<proteinExistence type="predicted"/>
<evidence type="ECO:0000313" key="2">
    <source>
        <dbReference type="Proteomes" id="UP000326725"/>
    </source>
</evidence>
<dbReference type="PROSITE" id="PS51257">
    <property type="entry name" value="PROKAR_LIPOPROTEIN"/>
    <property type="match status" value="1"/>
</dbReference>
<dbReference type="EMBL" id="CABVOU010000036">
    <property type="protein sequence ID" value="VVZ96023.1"/>
    <property type="molecule type" value="Genomic_DNA"/>
</dbReference>
<accession>A0A5K1I7B7</accession>
<dbReference type="Proteomes" id="UP000326725">
    <property type="component" value="Unassembled WGS sequence"/>
</dbReference>